<feature type="chain" id="PRO_5040436546" description="adenosine deaminase" evidence="10">
    <location>
        <begin position="24"/>
        <end position="509"/>
    </location>
</feature>
<dbReference type="SUPFAM" id="SSF51556">
    <property type="entry name" value="Metallo-dependent hydrolases"/>
    <property type="match status" value="1"/>
</dbReference>
<evidence type="ECO:0000256" key="5">
    <source>
        <dbReference type="ARBA" id="ARBA00022525"/>
    </source>
</evidence>
<dbReference type="GO" id="GO:0006154">
    <property type="term" value="P:adenosine catabolic process"/>
    <property type="evidence" value="ECO:0007669"/>
    <property type="project" value="InterPro"/>
</dbReference>
<keyword evidence="5" id="KW-0964">Secreted</keyword>
<evidence type="ECO:0000256" key="6">
    <source>
        <dbReference type="ARBA" id="ARBA00022723"/>
    </source>
</evidence>
<keyword evidence="14" id="KW-1185">Reference proteome</keyword>
<keyword evidence="7 10" id="KW-0732">Signal</keyword>
<proteinExistence type="inferred from homology"/>
<evidence type="ECO:0000313" key="14">
    <source>
        <dbReference type="Proteomes" id="UP001148018"/>
    </source>
</evidence>
<dbReference type="FunFam" id="3.20.20.140:FF:000017">
    <property type="entry name" value="Adenosine deaminase 2"/>
    <property type="match status" value="1"/>
</dbReference>
<evidence type="ECO:0000256" key="1">
    <source>
        <dbReference type="ARBA" id="ARBA00001947"/>
    </source>
</evidence>
<evidence type="ECO:0000259" key="12">
    <source>
        <dbReference type="Pfam" id="PF08451"/>
    </source>
</evidence>
<comment type="subcellular location">
    <subcellularLocation>
        <location evidence="2">Secreted</location>
    </subcellularLocation>
</comment>
<dbReference type="InterPro" id="IPR006331">
    <property type="entry name" value="ADGF"/>
</dbReference>
<evidence type="ECO:0000313" key="13">
    <source>
        <dbReference type="EMBL" id="KAJ3597185.1"/>
    </source>
</evidence>
<evidence type="ECO:0000256" key="2">
    <source>
        <dbReference type="ARBA" id="ARBA00004613"/>
    </source>
</evidence>
<dbReference type="Gene3D" id="3.20.20.140">
    <property type="entry name" value="Metal-dependent hydrolases"/>
    <property type="match status" value="1"/>
</dbReference>
<dbReference type="Pfam" id="PF00962">
    <property type="entry name" value="A_deaminase"/>
    <property type="match status" value="1"/>
</dbReference>
<sequence>MELQRHPVVVTCLLSCFLALGISVPDPRKREELIKLEASMRIGGHLRLSPEEQQVDAQLRKLMQEEMARTDFPPALHFFKARPLIRRSPIYSLLQKMPKGAALHVHDFAMVDVEWLVRNVTYRSHCYMCFTDNHSVRFSFSSGLPKPRLNCSAWTLLEQLRAQTVNVTDLDNGIMSKLTLWTEEDPEIVYPSQDVVWERFEQAFLATFGLVTYAPVFKDYVREGLSQFYRDNVMYVEVRALLPETYELDGSTNSKEWTVKTFQETTRQFVEEHPDFFGARVIATFHRGANVSLVTLAVQEAMKLQAEFPETMAGFDLVGREDTGSPLWLFREALSLPAAQGFNLPYFFHAGETDHEGTEVDQNMLDALLFNTSRIGHGFALLRHPLAKKLSRMNGVAIEVCPISNQVLKLVKDLRNHPAAVLMSEGHPLVISSDDPSMFGASGLSDDFYEAFVGFGGLGNNLGSLKELAMNSIRYSSLPPNLQEKCMSMWQTKWNSFVTENLQGTQAEL</sequence>
<dbReference type="EMBL" id="JANIIK010000110">
    <property type="protein sequence ID" value="KAJ3597185.1"/>
    <property type="molecule type" value="Genomic_DNA"/>
</dbReference>
<comment type="cofactor">
    <cofactor evidence="1">
        <name>Zn(2+)</name>
        <dbReference type="ChEBI" id="CHEBI:29105"/>
    </cofactor>
</comment>
<dbReference type="PANTHER" id="PTHR11409:SF39">
    <property type="entry name" value="ADENOSINE DEAMINASE 2"/>
    <property type="match status" value="1"/>
</dbReference>
<organism evidence="13 14">
    <name type="scientific">Muraenolepis orangiensis</name>
    <name type="common">Patagonian moray cod</name>
    <dbReference type="NCBI Taxonomy" id="630683"/>
    <lineage>
        <taxon>Eukaryota</taxon>
        <taxon>Metazoa</taxon>
        <taxon>Chordata</taxon>
        <taxon>Craniata</taxon>
        <taxon>Vertebrata</taxon>
        <taxon>Euteleostomi</taxon>
        <taxon>Actinopterygii</taxon>
        <taxon>Neopterygii</taxon>
        <taxon>Teleostei</taxon>
        <taxon>Neoteleostei</taxon>
        <taxon>Acanthomorphata</taxon>
        <taxon>Zeiogadaria</taxon>
        <taxon>Gadariae</taxon>
        <taxon>Gadiformes</taxon>
        <taxon>Muraenolepidoidei</taxon>
        <taxon>Muraenolepididae</taxon>
        <taxon>Muraenolepis</taxon>
    </lineage>
</organism>
<evidence type="ECO:0000256" key="3">
    <source>
        <dbReference type="ARBA" id="ARBA00006083"/>
    </source>
</evidence>
<dbReference type="AlphaFoldDB" id="A0A9Q0E1P3"/>
<dbReference type="GO" id="GO:0046103">
    <property type="term" value="P:inosine biosynthetic process"/>
    <property type="evidence" value="ECO:0007669"/>
    <property type="project" value="TreeGrafter"/>
</dbReference>
<dbReference type="GO" id="GO:0004000">
    <property type="term" value="F:adenosine deaminase activity"/>
    <property type="evidence" value="ECO:0007669"/>
    <property type="project" value="InterPro"/>
</dbReference>
<dbReference type="GO" id="GO:0046872">
    <property type="term" value="F:metal ion binding"/>
    <property type="evidence" value="ECO:0007669"/>
    <property type="project" value="UniProtKB-KW"/>
</dbReference>
<protein>
    <recommendedName>
        <fullName evidence="4">adenosine deaminase</fullName>
        <ecNumber evidence="4">3.5.4.4</ecNumber>
    </recommendedName>
</protein>
<dbReference type="InterPro" id="IPR001365">
    <property type="entry name" value="A_deaminase_dom"/>
</dbReference>
<dbReference type="Pfam" id="PF08451">
    <property type="entry name" value="A_deaminase_N"/>
    <property type="match status" value="1"/>
</dbReference>
<evidence type="ECO:0000256" key="10">
    <source>
        <dbReference type="SAM" id="SignalP"/>
    </source>
</evidence>
<dbReference type="CDD" id="cd01321">
    <property type="entry name" value="ADGF"/>
    <property type="match status" value="1"/>
</dbReference>
<dbReference type="InterPro" id="IPR013659">
    <property type="entry name" value="A_deaminase_N"/>
</dbReference>
<evidence type="ECO:0000256" key="8">
    <source>
        <dbReference type="ARBA" id="ARBA00022801"/>
    </source>
</evidence>
<name>A0A9Q0E1P3_9TELE</name>
<evidence type="ECO:0000256" key="7">
    <source>
        <dbReference type="ARBA" id="ARBA00022729"/>
    </source>
</evidence>
<dbReference type="PANTHER" id="PTHR11409">
    <property type="entry name" value="ADENOSINE DEAMINASE"/>
    <property type="match status" value="1"/>
</dbReference>
<keyword evidence="6" id="KW-0479">Metal-binding</keyword>
<comment type="caution">
    <text evidence="13">The sequence shown here is derived from an EMBL/GenBank/DDBJ whole genome shotgun (WGS) entry which is preliminary data.</text>
</comment>
<evidence type="ECO:0000256" key="9">
    <source>
        <dbReference type="ARBA" id="ARBA00047764"/>
    </source>
</evidence>
<dbReference type="GO" id="GO:0005615">
    <property type="term" value="C:extracellular space"/>
    <property type="evidence" value="ECO:0007669"/>
    <property type="project" value="InterPro"/>
</dbReference>
<dbReference type="InterPro" id="IPR006330">
    <property type="entry name" value="Ado/ade_deaminase"/>
</dbReference>
<dbReference type="EC" id="3.5.4.4" evidence="4"/>
<keyword evidence="8" id="KW-0378">Hydrolase</keyword>
<gene>
    <name evidence="13" type="ORF">NHX12_003585</name>
</gene>
<feature type="domain" description="Adenosine deaminase" evidence="11">
    <location>
        <begin position="192"/>
        <end position="485"/>
    </location>
</feature>
<dbReference type="OrthoDB" id="7202371at2759"/>
<feature type="signal peptide" evidence="10">
    <location>
        <begin position="1"/>
        <end position="23"/>
    </location>
</feature>
<dbReference type="Proteomes" id="UP001148018">
    <property type="component" value="Unassembled WGS sequence"/>
</dbReference>
<dbReference type="InterPro" id="IPR032466">
    <property type="entry name" value="Metal_Hydrolase"/>
</dbReference>
<evidence type="ECO:0000256" key="4">
    <source>
        <dbReference type="ARBA" id="ARBA00012784"/>
    </source>
</evidence>
<dbReference type="NCBIfam" id="TIGR01431">
    <property type="entry name" value="adm_rel"/>
    <property type="match status" value="1"/>
</dbReference>
<comment type="catalytic activity">
    <reaction evidence="9">
        <text>adenosine + H2O + H(+) = inosine + NH4(+)</text>
        <dbReference type="Rhea" id="RHEA:24408"/>
        <dbReference type="ChEBI" id="CHEBI:15377"/>
        <dbReference type="ChEBI" id="CHEBI:15378"/>
        <dbReference type="ChEBI" id="CHEBI:16335"/>
        <dbReference type="ChEBI" id="CHEBI:17596"/>
        <dbReference type="ChEBI" id="CHEBI:28938"/>
        <dbReference type="EC" id="3.5.4.4"/>
    </reaction>
</comment>
<reference evidence="13" key="1">
    <citation type="submission" date="2022-07" db="EMBL/GenBank/DDBJ databases">
        <title>Chromosome-level genome of Muraenolepis orangiensis.</title>
        <authorList>
            <person name="Kim J."/>
        </authorList>
    </citation>
    <scope>NUCLEOTIDE SEQUENCE</scope>
    <source>
        <strain evidence="13">KU_S4_2022</strain>
        <tissue evidence="13">Muscle</tissue>
    </source>
</reference>
<feature type="domain" description="Adenosine/AMP deaminase N-terminal" evidence="12">
    <location>
        <begin position="28"/>
        <end position="94"/>
    </location>
</feature>
<comment type="similarity">
    <text evidence="3">Belongs to the metallo-dependent hydrolases superfamily. Adenosine and AMP deaminases family. ADGF subfamily.</text>
</comment>
<evidence type="ECO:0000259" key="11">
    <source>
        <dbReference type="Pfam" id="PF00962"/>
    </source>
</evidence>
<accession>A0A9Q0E1P3</accession>